<dbReference type="Pfam" id="PF03706">
    <property type="entry name" value="LPG_synthase_TM"/>
    <property type="match status" value="1"/>
</dbReference>
<dbReference type="SUPFAM" id="SSF56112">
    <property type="entry name" value="Protein kinase-like (PK-like)"/>
    <property type="match status" value="1"/>
</dbReference>
<evidence type="ECO:0000256" key="6">
    <source>
        <dbReference type="SAM" id="Phobius"/>
    </source>
</evidence>
<keyword evidence="5 6" id="KW-0472">Membrane</keyword>
<feature type="transmembrane region" description="Helical" evidence="6">
    <location>
        <begin position="521"/>
        <end position="542"/>
    </location>
</feature>
<dbReference type="InterPro" id="IPR022791">
    <property type="entry name" value="L-PG_synthase/AglD"/>
</dbReference>
<dbReference type="RefSeq" id="WP_345600761.1">
    <property type="nucleotide sequence ID" value="NZ_BAABLT010000017.1"/>
</dbReference>
<dbReference type="PANTHER" id="PTHR39087:SF2">
    <property type="entry name" value="UPF0104 MEMBRANE PROTEIN MJ1595"/>
    <property type="match status" value="1"/>
</dbReference>
<dbReference type="EMBL" id="JBHTIW010000006">
    <property type="protein sequence ID" value="MFD0920361.1"/>
    <property type="molecule type" value="Genomic_DNA"/>
</dbReference>
<name>A0ABW3FP93_9PSEU</name>
<feature type="transmembrane region" description="Helical" evidence="6">
    <location>
        <begin position="764"/>
        <end position="780"/>
    </location>
</feature>
<accession>A0ABW3FP93</accession>
<evidence type="ECO:0000256" key="4">
    <source>
        <dbReference type="ARBA" id="ARBA00022989"/>
    </source>
</evidence>
<dbReference type="Proteomes" id="UP001597018">
    <property type="component" value="Unassembled WGS sequence"/>
</dbReference>
<gene>
    <name evidence="7" type="ORF">ACFQ16_11475</name>
</gene>
<feature type="transmembrane region" description="Helical" evidence="6">
    <location>
        <begin position="484"/>
        <end position="501"/>
    </location>
</feature>
<keyword evidence="2" id="KW-1003">Cell membrane</keyword>
<evidence type="ECO:0000256" key="2">
    <source>
        <dbReference type="ARBA" id="ARBA00022475"/>
    </source>
</evidence>
<dbReference type="Gene3D" id="1.10.510.10">
    <property type="entry name" value="Transferase(Phosphotransferase) domain 1"/>
    <property type="match status" value="1"/>
</dbReference>
<evidence type="ECO:0000256" key="5">
    <source>
        <dbReference type="ARBA" id="ARBA00023136"/>
    </source>
</evidence>
<feature type="transmembrane region" description="Helical" evidence="6">
    <location>
        <begin position="739"/>
        <end position="758"/>
    </location>
</feature>
<feature type="transmembrane region" description="Helical" evidence="6">
    <location>
        <begin position="30"/>
        <end position="51"/>
    </location>
</feature>
<feature type="transmembrane region" description="Helical" evidence="6">
    <location>
        <begin position="100"/>
        <end position="118"/>
    </location>
</feature>
<protein>
    <submittedName>
        <fullName evidence="7">Lysylphosphatidylglycerol synthase transmembrane domain-containing protein</fullName>
    </submittedName>
</protein>
<dbReference type="InterPro" id="IPR011009">
    <property type="entry name" value="Kinase-like_dom_sf"/>
</dbReference>
<dbReference type="PANTHER" id="PTHR39087">
    <property type="entry name" value="UPF0104 MEMBRANE PROTEIN MJ1595"/>
    <property type="match status" value="1"/>
</dbReference>
<feature type="transmembrane region" description="Helical" evidence="6">
    <location>
        <begin position="189"/>
        <end position="207"/>
    </location>
</feature>
<sequence>MRSTEPPTSQPGTTPKSRLRLSIGRRPRDAIRVAVAGGLLALVALLSLLPGNQVEIAIYQQLEAIPPVSDPAWVVLSWFGSWAGIAAVAAVAMYFKWVRLGMLCAAAGAVTWVLAWVLHTVLPPRQVAPWLVGPVFHFPASSVAIMAVLTVVAAPYLGGAARYTGWALTVLVAVAGLHLGAFLPLGAVGGALLGWGVGTLFHLVFGVPGRRISEQIITDELELAGFVPVSIVPLRYRVLEPREFAVVTEDGERLRVKVVRRIGRRAGAWYKIRRLLLLLDVYDDPPLSTPLHEVEHEAYIALLADRAGVRTPSVVLACDVKHAPPLLVVRHVDGCRLSELPPEQIDDELLDAIWEQLSALADAGIAHHDLRAKNILVDADREPWLLSFTFGQAGAGAARRAQDLAEVLVSLASVAGVDRTVRTAIRAVPADRLEAALVNLSPLALPKRIRTQGETRRFLLAELRETLADRLGVPIPGFRSPVRPVTVVGLLLVGAAVYLLLPELSSMGDVVAALQHADWGWLAVAVATGFVAILMSAISVLGSSKIALPFWRTCAVQVAAAFTGRTTPGGAGFFGINLVFLERLGLRRSLAVGITLLNQAGTGAVAFVVCVIGVFGAGMTGTFRNLSIPTGWPVLVSVAGVLIVAGVLLGSPFGRRRILRPALEVTRELLDTLRHPVRAVQLCGGAFGYLVVSGYGLVACLAAIHPDFPVIAVIIVFIAANTLGHLAPAPGGLGAVEAALLAGLGALGIPPTAAVTAVLASRLLTYWLPVLPGIAMFRYLQHRKVI</sequence>
<reference evidence="8" key="1">
    <citation type="journal article" date="2019" name="Int. J. Syst. Evol. Microbiol.">
        <title>The Global Catalogue of Microorganisms (GCM) 10K type strain sequencing project: providing services to taxonomists for standard genome sequencing and annotation.</title>
        <authorList>
            <consortium name="The Broad Institute Genomics Platform"/>
            <consortium name="The Broad Institute Genome Sequencing Center for Infectious Disease"/>
            <person name="Wu L."/>
            <person name="Ma J."/>
        </authorList>
    </citation>
    <scope>NUCLEOTIDE SEQUENCE [LARGE SCALE GENOMIC DNA]</scope>
    <source>
        <strain evidence="8">CCUG 56401</strain>
    </source>
</reference>
<evidence type="ECO:0000313" key="8">
    <source>
        <dbReference type="Proteomes" id="UP001597018"/>
    </source>
</evidence>
<evidence type="ECO:0000313" key="7">
    <source>
        <dbReference type="EMBL" id="MFD0920361.1"/>
    </source>
</evidence>
<comment type="subcellular location">
    <subcellularLocation>
        <location evidence="1">Cell membrane</location>
        <topology evidence="1">Multi-pass membrane protein</topology>
    </subcellularLocation>
</comment>
<keyword evidence="4 6" id="KW-1133">Transmembrane helix</keyword>
<keyword evidence="8" id="KW-1185">Reference proteome</keyword>
<evidence type="ECO:0000256" key="1">
    <source>
        <dbReference type="ARBA" id="ARBA00004651"/>
    </source>
</evidence>
<comment type="caution">
    <text evidence="7">The sequence shown here is derived from an EMBL/GenBank/DDBJ whole genome shotgun (WGS) entry which is preliminary data.</text>
</comment>
<feature type="transmembrane region" description="Helical" evidence="6">
    <location>
        <begin position="165"/>
        <end position="183"/>
    </location>
</feature>
<evidence type="ECO:0000256" key="3">
    <source>
        <dbReference type="ARBA" id="ARBA00022692"/>
    </source>
</evidence>
<feature type="transmembrane region" description="Helical" evidence="6">
    <location>
        <begin position="630"/>
        <end position="650"/>
    </location>
</feature>
<feature type="transmembrane region" description="Helical" evidence="6">
    <location>
        <begin position="138"/>
        <end position="158"/>
    </location>
</feature>
<feature type="transmembrane region" description="Helical" evidence="6">
    <location>
        <begin position="590"/>
        <end position="618"/>
    </location>
</feature>
<keyword evidence="3 6" id="KW-0812">Transmembrane</keyword>
<feature type="transmembrane region" description="Helical" evidence="6">
    <location>
        <begin position="71"/>
        <end position="93"/>
    </location>
</feature>
<feature type="transmembrane region" description="Helical" evidence="6">
    <location>
        <begin position="710"/>
        <end position="727"/>
    </location>
</feature>
<feature type="transmembrane region" description="Helical" evidence="6">
    <location>
        <begin position="682"/>
        <end position="704"/>
    </location>
</feature>
<proteinExistence type="predicted"/>
<organism evidence="7 8">
    <name type="scientific">Saccharopolyspora rosea</name>
    <dbReference type="NCBI Taxonomy" id="524884"/>
    <lineage>
        <taxon>Bacteria</taxon>
        <taxon>Bacillati</taxon>
        <taxon>Actinomycetota</taxon>
        <taxon>Actinomycetes</taxon>
        <taxon>Pseudonocardiales</taxon>
        <taxon>Pseudonocardiaceae</taxon>
        <taxon>Saccharopolyspora</taxon>
    </lineage>
</organism>